<keyword evidence="2" id="KW-1185">Reference proteome</keyword>
<evidence type="ECO:0000313" key="2">
    <source>
        <dbReference type="Proteomes" id="UP000254807"/>
    </source>
</evidence>
<dbReference type="Proteomes" id="UP000254807">
    <property type="component" value="Unassembled WGS sequence"/>
</dbReference>
<sequence length="182" mass="20970">MDKQTSNQTWFYSTFSNDIPKMLLDGKRVAALIEIDTKEYPQGFVKRSAGTPNCKCIIGEDTVDIIKLGENYCLFRKKQEQKMFQIRIADLEYFYLGIRKQLSASSGYHFLFLDLKSKANPNPLKFAINSVKPFLLLWNHPAFAFTEKRIDDSLVPLLNGSDPDRILTEIERNQIEIPLVTD</sequence>
<evidence type="ECO:0000313" key="1">
    <source>
        <dbReference type="EMBL" id="STD84677.1"/>
    </source>
</evidence>
<dbReference type="AlphaFoldDB" id="A0A376H1N2"/>
<gene>
    <name evidence="1" type="ORF">NCTC12360_03222</name>
</gene>
<protein>
    <submittedName>
        <fullName evidence="1">Uncharacterized protein</fullName>
    </submittedName>
</protein>
<dbReference type="EMBL" id="UFYW01000001">
    <property type="protein sequence ID" value="STD84677.1"/>
    <property type="molecule type" value="Genomic_DNA"/>
</dbReference>
<organism evidence="1 2">
    <name type="scientific">Enterococcus gallinarum</name>
    <dbReference type="NCBI Taxonomy" id="1353"/>
    <lineage>
        <taxon>Bacteria</taxon>
        <taxon>Bacillati</taxon>
        <taxon>Bacillota</taxon>
        <taxon>Bacilli</taxon>
        <taxon>Lactobacillales</taxon>
        <taxon>Enterococcaceae</taxon>
        <taxon>Enterococcus</taxon>
    </lineage>
</organism>
<reference evidence="1 2" key="1">
    <citation type="submission" date="2018-06" db="EMBL/GenBank/DDBJ databases">
        <authorList>
            <consortium name="Pathogen Informatics"/>
            <person name="Doyle S."/>
        </authorList>
    </citation>
    <scope>NUCLEOTIDE SEQUENCE [LARGE SCALE GENOMIC DNA]</scope>
    <source>
        <strain evidence="1 2">NCTC12360</strain>
    </source>
</reference>
<dbReference type="RefSeq" id="WP_060815666.1">
    <property type="nucleotide sequence ID" value="NZ_JBHULA010000020.1"/>
</dbReference>
<proteinExistence type="predicted"/>
<accession>A0A376H1N2</accession>
<name>A0A376H1N2_ENTGA</name>